<dbReference type="EMBL" id="SWLB01000027">
    <property type="protein sequence ID" value="KAF3321108.1"/>
    <property type="molecule type" value="Genomic_DNA"/>
</dbReference>
<evidence type="ECO:0000313" key="1">
    <source>
        <dbReference type="EMBL" id="KAF3321108.1"/>
    </source>
</evidence>
<proteinExistence type="predicted"/>
<protein>
    <submittedName>
        <fullName evidence="1">Uncharacterized protein</fullName>
    </submittedName>
</protein>
<organism evidence="1 2">
    <name type="scientific">Carex littledalei</name>
    <dbReference type="NCBI Taxonomy" id="544730"/>
    <lineage>
        <taxon>Eukaryota</taxon>
        <taxon>Viridiplantae</taxon>
        <taxon>Streptophyta</taxon>
        <taxon>Embryophyta</taxon>
        <taxon>Tracheophyta</taxon>
        <taxon>Spermatophyta</taxon>
        <taxon>Magnoliopsida</taxon>
        <taxon>Liliopsida</taxon>
        <taxon>Poales</taxon>
        <taxon>Cyperaceae</taxon>
        <taxon>Cyperoideae</taxon>
        <taxon>Cariceae</taxon>
        <taxon>Carex</taxon>
        <taxon>Carex subgen. Euthyceras</taxon>
    </lineage>
</organism>
<comment type="caution">
    <text evidence="1">The sequence shown here is derived from an EMBL/GenBank/DDBJ whole genome shotgun (WGS) entry which is preliminary data.</text>
</comment>
<keyword evidence="2" id="KW-1185">Reference proteome</keyword>
<name>A0A833QD51_9POAL</name>
<reference evidence="1" key="1">
    <citation type="submission" date="2020-01" db="EMBL/GenBank/DDBJ databases">
        <title>Genome sequence of Kobresia littledalei, the first chromosome-level genome in the family Cyperaceae.</title>
        <authorList>
            <person name="Qu G."/>
        </authorList>
    </citation>
    <scope>NUCLEOTIDE SEQUENCE</scope>
    <source>
        <strain evidence="1">C.B.Clarke</strain>
        <tissue evidence="1">Leaf</tissue>
    </source>
</reference>
<sequence length="80" mass="9239">MLPLQHDYHLRGAQQRYRWVPQRWRQEHVNLKATNSRDRAFVRVIALMFARLKASMVASAVAFVADAFAPSTVLPPLHLD</sequence>
<gene>
    <name evidence="1" type="ORF">FCM35_KLT14361</name>
</gene>
<dbReference type="Proteomes" id="UP000623129">
    <property type="component" value="Unassembled WGS sequence"/>
</dbReference>
<dbReference type="AlphaFoldDB" id="A0A833QD51"/>
<accession>A0A833QD51</accession>
<evidence type="ECO:0000313" key="2">
    <source>
        <dbReference type="Proteomes" id="UP000623129"/>
    </source>
</evidence>